<dbReference type="Pfam" id="PF13246">
    <property type="entry name" value="Cation_ATPase"/>
    <property type="match status" value="1"/>
</dbReference>
<gene>
    <name evidence="3" type="primary">LOC102808254</name>
</gene>
<reference evidence="3" key="1">
    <citation type="submission" date="2025-08" db="UniProtKB">
        <authorList>
            <consortium name="RefSeq"/>
        </authorList>
    </citation>
    <scope>IDENTIFICATION</scope>
    <source>
        <tissue evidence="3">Testes</tissue>
    </source>
</reference>
<dbReference type="SUPFAM" id="SSF81660">
    <property type="entry name" value="Metal cation-transporting ATPase, ATP-binding domain N"/>
    <property type="match status" value="1"/>
</dbReference>
<accession>A0ABM0MXQ3</accession>
<dbReference type="InterPro" id="IPR023299">
    <property type="entry name" value="ATPase_P-typ_cyto_dom_N"/>
</dbReference>
<dbReference type="SUPFAM" id="SSF56784">
    <property type="entry name" value="HAD-like"/>
    <property type="match status" value="1"/>
</dbReference>
<dbReference type="GeneID" id="102808254"/>
<feature type="non-terminal residue" evidence="3">
    <location>
        <position position="1"/>
    </location>
</feature>
<sequence length="206" mass="22657">VGCVCNNAEIRNETLYGQPTEGALLALAMKMDMHDTRSKYTRTLEIPFSSDNKWMAVKCQPLKNNVTQEVYFMKGALERVLNQCKTFNNYGTPATLTVKRLEMFAEEAKMFGRSGLRVLAMAVGTDMNALTFVGMVGIIDPPRPGVIESIHTLLGTGVSIKMVTGDAEETAVAIVTVDYLQADPRPICNGRARNRDHMIPEQGVSP</sequence>
<dbReference type="Gene3D" id="3.40.1110.10">
    <property type="entry name" value="Calcium-transporting ATPase, cytoplasmic domain N"/>
    <property type="match status" value="1"/>
</dbReference>
<feature type="non-terminal residue" evidence="3">
    <location>
        <position position="206"/>
    </location>
</feature>
<dbReference type="PANTHER" id="PTHR42861">
    <property type="entry name" value="CALCIUM-TRANSPORTING ATPASE"/>
    <property type="match status" value="1"/>
</dbReference>
<dbReference type="InterPro" id="IPR036412">
    <property type="entry name" value="HAD-like_sf"/>
</dbReference>
<comment type="subcellular location">
    <subcellularLocation>
        <location evidence="1">Membrane</location>
        <topology evidence="1">Multi-pass membrane protein</topology>
    </subcellularLocation>
</comment>
<dbReference type="PRINTS" id="PR00119">
    <property type="entry name" value="CATATPASE"/>
</dbReference>
<evidence type="ECO:0000313" key="2">
    <source>
        <dbReference type="Proteomes" id="UP000694865"/>
    </source>
</evidence>
<protein>
    <submittedName>
        <fullName evidence="3">Calcium-transporting ATPase type 2C member 2-like</fullName>
    </submittedName>
</protein>
<evidence type="ECO:0000256" key="1">
    <source>
        <dbReference type="ARBA" id="ARBA00004141"/>
    </source>
</evidence>
<proteinExistence type="predicted"/>
<keyword evidence="2" id="KW-1185">Reference proteome</keyword>
<dbReference type="RefSeq" id="XP_006824794.1">
    <property type="nucleotide sequence ID" value="XM_006824731.1"/>
</dbReference>
<evidence type="ECO:0000313" key="3">
    <source>
        <dbReference type="RefSeq" id="XP_006824794.1"/>
    </source>
</evidence>
<name>A0ABM0MXQ3_SACKO</name>
<dbReference type="Proteomes" id="UP000694865">
    <property type="component" value="Unplaced"/>
</dbReference>
<organism evidence="2 3">
    <name type="scientific">Saccoglossus kowalevskii</name>
    <name type="common">Acorn worm</name>
    <dbReference type="NCBI Taxonomy" id="10224"/>
    <lineage>
        <taxon>Eukaryota</taxon>
        <taxon>Metazoa</taxon>
        <taxon>Hemichordata</taxon>
        <taxon>Enteropneusta</taxon>
        <taxon>Harrimaniidae</taxon>
        <taxon>Saccoglossus</taxon>
    </lineage>
</organism>